<proteinExistence type="predicted"/>
<feature type="transmembrane region" description="Helical" evidence="1">
    <location>
        <begin position="125"/>
        <end position="147"/>
    </location>
</feature>
<sequence length="232" mass="24646">MADLGTKTATNAVARTRVWAIAAWASLGWALFTLMILHLVSSFDPLADPLSRYAFSDHGGGMLEASLLSFAVGVIAVRGALLASGITFPRTTSVLIYATATGLVGAALFPATFTPDIDPVSGRIHQYASLIAFLCLPAIAFSLLDRFKDVPELAASHVMLVRLLWISLASLGLFGVSYVADALPATPAITTIMTLLPVGFTQRIVFVVDFLLLAALLVTAIRTARLRQTDGR</sequence>
<evidence type="ECO:0000313" key="2">
    <source>
        <dbReference type="EMBL" id="PXY37711.1"/>
    </source>
</evidence>
<evidence type="ECO:0008006" key="4">
    <source>
        <dbReference type="Google" id="ProtNLM"/>
    </source>
</evidence>
<dbReference type="Proteomes" id="UP000247892">
    <property type="component" value="Unassembled WGS sequence"/>
</dbReference>
<evidence type="ECO:0000313" key="3">
    <source>
        <dbReference type="Proteomes" id="UP000247892"/>
    </source>
</evidence>
<name>A0A318LV87_9PSEU</name>
<accession>A0A318LV87</accession>
<feature type="transmembrane region" description="Helical" evidence="1">
    <location>
        <begin position="94"/>
        <end position="113"/>
    </location>
</feature>
<dbReference type="AlphaFoldDB" id="A0A318LV87"/>
<gene>
    <name evidence="2" type="ORF">BA062_03570</name>
</gene>
<dbReference type="EMBL" id="MASU01000002">
    <property type="protein sequence ID" value="PXY37711.1"/>
    <property type="molecule type" value="Genomic_DNA"/>
</dbReference>
<comment type="caution">
    <text evidence="2">The sequence shown here is derived from an EMBL/GenBank/DDBJ whole genome shotgun (WGS) entry which is preliminary data.</text>
</comment>
<feature type="transmembrane region" description="Helical" evidence="1">
    <location>
        <begin position="200"/>
        <end position="221"/>
    </location>
</feature>
<keyword evidence="1" id="KW-0812">Transmembrane</keyword>
<feature type="transmembrane region" description="Helical" evidence="1">
    <location>
        <begin position="61"/>
        <end position="82"/>
    </location>
</feature>
<reference evidence="2 3" key="1">
    <citation type="submission" date="2016-07" db="EMBL/GenBank/DDBJ databases">
        <title>Draft genome sequence of Prauserella sp. YIM 121212, isolated from alkaline soil.</title>
        <authorList>
            <person name="Ruckert C."/>
            <person name="Albersmeier A."/>
            <person name="Jiang C.-L."/>
            <person name="Jiang Y."/>
            <person name="Kalinowski J."/>
            <person name="Schneider O."/>
            <person name="Winkler A."/>
            <person name="Zotchev S.B."/>
        </authorList>
    </citation>
    <scope>NUCLEOTIDE SEQUENCE [LARGE SCALE GENOMIC DNA]</scope>
    <source>
        <strain evidence="2 3">YIM 121212</strain>
    </source>
</reference>
<protein>
    <recommendedName>
        <fullName evidence="4">DUF998 domain-containing protein</fullName>
    </recommendedName>
</protein>
<feature type="transmembrane region" description="Helical" evidence="1">
    <location>
        <begin position="21"/>
        <end position="41"/>
    </location>
</feature>
<evidence type="ECO:0000256" key="1">
    <source>
        <dbReference type="SAM" id="Phobius"/>
    </source>
</evidence>
<keyword evidence="1" id="KW-1133">Transmembrane helix</keyword>
<dbReference type="OrthoDB" id="3614409at2"/>
<organism evidence="2 3">
    <name type="scientific">Prauserella flavalba</name>
    <dbReference type="NCBI Taxonomy" id="1477506"/>
    <lineage>
        <taxon>Bacteria</taxon>
        <taxon>Bacillati</taxon>
        <taxon>Actinomycetota</taxon>
        <taxon>Actinomycetes</taxon>
        <taxon>Pseudonocardiales</taxon>
        <taxon>Pseudonocardiaceae</taxon>
        <taxon>Prauserella</taxon>
    </lineage>
</organism>
<keyword evidence="1" id="KW-0472">Membrane</keyword>
<dbReference type="InterPro" id="IPR009339">
    <property type="entry name" value="DUF998"/>
</dbReference>
<dbReference type="Pfam" id="PF06197">
    <property type="entry name" value="DUF998"/>
    <property type="match status" value="1"/>
</dbReference>
<feature type="transmembrane region" description="Helical" evidence="1">
    <location>
        <begin position="159"/>
        <end position="180"/>
    </location>
</feature>
<keyword evidence="3" id="KW-1185">Reference proteome</keyword>